<reference evidence="1" key="1">
    <citation type="submission" date="2023-06" db="EMBL/GenBank/DDBJ databases">
        <title>Genomic analysis of the entomopathogenic nematode Steinernema hermaphroditum.</title>
        <authorList>
            <person name="Schwarz E.M."/>
            <person name="Heppert J.K."/>
            <person name="Baniya A."/>
            <person name="Schwartz H.T."/>
            <person name="Tan C.-H."/>
            <person name="Antoshechkin I."/>
            <person name="Sternberg P.W."/>
            <person name="Goodrich-Blair H."/>
            <person name="Dillman A.R."/>
        </authorList>
    </citation>
    <scope>NUCLEOTIDE SEQUENCE</scope>
    <source>
        <strain evidence="1">PS9179</strain>
        <tissue evidence="1">Whole animal</tissue>
    </source>
</reference>
<comment type="caution">
    <text evidence="1">The sequence shown here is derived from an EMBL/GenBank/DDBJ whole genome shotgun (WGS) entry which is preliminary data.</text>
</comment>
<gene>
    <name evidence="1" type="ORF">QR680_003577</name>
</gene>
<dbReference type="Proteomes" id="UP001175271">
    <property type="component" value="Unassembled WGS sequence"/>
</dbReference>
<dbReference type="AlphaFoldDB" id="A0AA39LSB7"/>
<keyword evidence="2" id="KW-1185">Reference proteome</keyword>
<accession>A0AA39LSB7</accession>
<proteinExistence type="predicted"/>
<protein>
    <submittedName>
        <fullName evidence="1">Uncharacterized protein</fullName>
    </submittedName>
</protein>
<dbReference type="EMBL" id="JAUCMV010000003">
    <property type="protein sequence ID" value="KAK0407763.1"/>
    <property type="molecule type" value="Genomic_DNA"/>
</dbReference>
<name>A0AA39LSB7_9BILA</name>
<evidence type="ECO:0000313" key="1">
    <source>
        <dbReference type="EMBL" id="KAK0407763.1"/>
    </source>
</evidence>
<sequence>MDPSDVDETRVGPLKRFLKAQEMMMWLAPSLLDIIELQQKRSGAVIKFSKSPPPDVIVTTRYPRVERRSSTACGENFVRIFKSPKRTVSVIFNNSTMDQSEGGETRVGPLKRFLAAQVMMMWLAPPLLDIVESRRERSGAEMEVGKGDSIADEGAFESTETMEALVKVTERQICIDYIAICLAIVVVDFAERLQRD</sequence>
<organism evidence="1 2">
    <name type="scientific">Steinernema hermaphroditum</name>
    <dbReference type="NCBI Taxonomy" id="289476"/>
    <lineage>
        <taxon>Eukaryota</taxon>
        <taxon>Metazoa</taxon>
        <taxon>Ecdysozoa</taxon>
        <taxon>Nematoda</taxon>
        <taxon>Chromadorea</taxon>
        <taxon>Rhabditida</taxon>
        <taxon>Tylenchina</taxon>
        <taxon>Panagrolaimomorpha</taxon>
        <taxon>Strongyloidoidea</taxon>
        <taxon>Steinernematidae</taxon>
        <taxon>Steinernema</taxon>
    </lineage>
</organism>
<evidence type="ECO:0000313" key="2">
    <source>
        <dbReference type="Proteomes" id="UP001175271"/>
    </source>
</evidence>